<evidence type="ECO:0008006" key="3">
    <source>
        <dbReference type="Google" id="ProtNLM"/>
    </source>
</evidence>
<evidence type="ECO:0000313" key="1">
    <source>
        <dbReference type="EMBL" id="MDJ1168011.1"/>
    </source>
</evidence>
<keyword evidence="2" id="KW-1185">Reference proteome</keyword>
<sequence length="70" mass="8146">MRKISSHWVAIATRAKKPGFWFDLDRRQHPPQAIATRAEKPGLWLNLDRRQHPQGETRFLNPMTTQKLGG</sequence>
<dbReference type="Proteomes" id="UP001235303">
    <property type="component" value="Unassembled WGS sequence"/>
</dbReference>
<name>A0ABT7AM96_9CYAN</name>
<evidence type="ECO:0000313" key="2">
    <source>
        <dbReference type="Proteomes" id="UP001235303"/>
    </source>
</evidence>
<organism evidence="1 2">
    <name type="scientific">Roseofilum acuticapitatum BLCC-M154</name>
    <dbReference type="NCBI Taxonomy" id="3022444"/>
    <lineage>
        <taxon>Bacteria</taxon>
        <taxon>Bacillati</taxon>
        <taxon>Cyanobacteriota</taxon>
        <taxon>Cyanophyceae</taxon>
        <taxon>Desertifilales</taxon>
        <taxon>Desertifilaceae</taxon>
        <taxon>Roseofilum</taxon>
        <taxon>Roseofilum acuticapitatum</taxon>
    </lineage>
</organism>
<dbReference type="RefSeq" id="WP_283751779.1">
    <property type="nucleotide sequence ID" value="NZ_JAQOSP010000006.1"/>
</dbReference>
<protein>
    <recommendedName>
        <fullName evidence="3">Ubiquitinyl hydrolase 1</fullName>
    </recommendedName>
</protein>
<comment type="caution">
    <text evidence="1">The sequence shown here is derived from an EMBL/GenBank/DDBJ whole genome shotgun (WGS) entry which is preliminary data.</text>
</comment>
<dbReference type="EMBL" id="JAQOSP010000006">
    <property type="protein sequence ID" value="MDJ1168011.1"/>
    <property type="molecule type" value="Genomic_DNA"/>
</dbReference>
<reference evidence="1 2" key="1">
    <citation type="submission" date="2023-01" db="EMBL/GenBank/DDBJ databases">
        <title>Novel diversity within Roseofilum (Cyanobacteria; Desertifilaceae) from marine benthic mats with descriptions of four novel species.</title>
        <authorList>
            <person name="Wang Y."/>
            <person name="Berthold D.E."/>
            <person name="Hu J."/>
            <person name="Lefler F.W."/>
            <person name="Laughinghouse H.D. IV."/>
        </authorList>
    </citation>
    <scope>NUCLEOTIDE SEQUENCE [LARGE SCALE GENOMIC DNA]</scope>
    <source>
        <strain evidence="1 2">BLCC-M154</strain>
    </source>
</reference>
<gene>
    <name evidence="1" type="ORF">PMG71_01060</name>
</gene>
<proteinExistence type="predicted"/>
<accession>A0ABT7AM96</accession>